<organism evidence="1 2">
    <name type="scientific">Caballeronia humi</name>
    <dbReference type="NCBI Taxonomy" id="326474"/>
    <lineage>
        <taxon>Bacteria</taxon>
        <taxon>Pseudomonadati</taxon>
        <taxon>Pseudomonadota</taxon>
        <taxon>Betaproteobacteria</taxon>
        <taxon>Burkholderiales</taxon>
        <taxon>Burkholderiaceae</taxon>
        <taxon>Caballeronia</taxon>
    </lineage>
</organism>
<gene>
    <name evidence="1" type="ORF">AWB65_01062</name>
</gene>
<dbReference type="OrthoDB" id="9009697at2"/>
<keyword evidence="2" id="KW-1185">Reference proteome</keyword>
<proteinExistence type="predicted"/>
<evidence type="ECO:0000313" key="1">
    <source>
        <dbReference type="EMBL" id="SAL20944.1"/>
    </source>
</evidence>
<dbReference type="Proteomes" id="UP000054977">
    <property type="component" value="Unassembled WGS sequence"/>
</dbReference>
<dbReference type="RefSeq" id="WP_125474069.1">
    <property type="nucleotide sequence ID" value="NZ_FCNW02000003.1"/>
</dbReference>
<reference evidence="1" key="1">
    <citation type="submission" date="2016-01" db="EMBL/GenBank/DDBJ databases">
        <authorList>
            <person name="Peeters C."/>
        </authorList>
    </citation>
    <scope>NUCLEOTIDE SEQUENCE [LARGE SCALE GENOMIC DNA]</scope>
    <source>
        <strain evidence="1">LMG 22934</strain>
    </source>
</reference>
<evidence type="ECO:0000313" key="2">
    <source>
        <dbReference type="Proteomes" id="UP000054977"/>
    </source>
</evidence>
<dbReference type="AlphaFoldDB" id="A0A158FM44"/>
<accession>A0A158FM44</accession>
<protein>
    <recommendedName>
        <fullName evidence="3">TetR family transcriptional regulator</fullName>
    </recommendedName>
</protein>
<evidence type="ECO:0008006" key="3">
    <source>
        <dbReference type="Google" id="ProtNLM"/>
    </source>
</evidence>
<sequence length="81" mass="8816">MQSDLRYALNSAYERMKLQEPSPAAFAASYALSLGIIMGGETCKGMSAEEAAVERAYVSMLAALYEIRLGVQAVGREVPRR</sequence>
<name>A0A158FM44_9BURK</name>
<comment type="caution">
    <text evidence="1">The sequence shown here is derived from an EMBL/GenBank/DDBJ whole genome shotgun (WGS) entry which is preliminary data.</text>
</comment>
<dbReference type="EMBL" id="FCNW02000003">
    <property type="protein sequence ID" value="SAL20944.1"/>
    <property type="molecule type" value="Genomic_DNA"/>
</dbReference>